<evidence type="ECO:0000259" key="20">
    <source>
        <dbReference type="Pfam" id="PF13807"/>
    </source>
</evidence>
<keyword evidence="13 17" id="KW-0472">Membrane</keyword>
<evidence type="ECO:0000256" key="11">
    <source>
        <dbReference type="ARBA" id="ARBA00022840"/>
    </source>
</evidence>
<evidence type="ECO:0000256" key="17">
    <source>
        <dbReference type="SAM" id="Phobius"/>
    </source>
</evidence>
<reference evidence="21" key="1">
    <citation type="submission" date="2018-06" db="EMBL/GenBank/DDBJ databases">
        <authorList>
            <person name="Zhirakovskaya E."/>
        </authorList>
    </citation>
    <scope>NUCLEOTIDE SEQUENCE</scope>
</reference>
<comment type="similarity">
    <text evidence="3">Belongs to the etk/wzc family.</text>
</comment>
<dbReference type="InterPro" id="IPR003856">
    <property type="entry name" value="LPS_length_determ_N"/>
</dbReference>
<keyword evidence="8 17" id="KW-0812">Transmembrane</keyword>
<evidence type="ECO:0000259" key="19">
    <source>
        <dbReference type="Pfam" id="PF13614"/>
    </source>
</evidence>
<proteinExistence type="inferred from homology"/>
<keyword evidence="5" id="KW-1003">Cell membrane</keyword>
<feature type="coiled-coil region" evidence="16">
    <location>
        <begin position="243"/>
        <end position="420"/>
    </location>
</feature>
<keyword evidence="6" id="KW-0997">Cell inner membrane</keyword>
<keyword evidence="14" id="KW-0829">Tyrosine-protein kinase</keyword>
<dbReference type="PANTHER" id="PTHR32309">
    <property type="entry name" value="TYROSINE-PROTEIN KINASE"/>
    <property type="match status" value="1"/>
</dbReference>
<evidence type="ECO:0000256" key="6">
    <source>
        <dbReference type="ARBA" id="ARBA00022519"/>
    </source>
</evidence>
<dbReference type="Pfam" id="PF13807">
    <property type="entry name" value="GNVR"/>
    <property type="match status" value="1"/>
</dbReference>
<feature type="domain" description="AAA" evidence="19">
    <location>
        <begin position="544"/>
        <end position="683"/>
    </location>
</feature>
<keyword evidence="9" id="KW-0547">Nucleotide-binding</keyword>
<organism evidence="21">
    <name type="scientific">hydrothermal vent metagenome</name>
    <dbReference type="NCBI Taxonomy" id="652676"/>
    <lineage>
        <taxon>unclassified sequences</taxon>
        <taxon>metagenomes</taxon>
        <taxon>ecological metagenomes</taxon>
    </lineage>
</organism>
<evidence type="ECO:0000256" key="10">
    <source>
        <dbReference type="ARBA" id="ARBA00022777"/>
    </source>
</evidence>
<dbReference type="EC" id="2.7.10.2" evidence="4"/>
<dbReference type="GO" id="GO:0005886">
    <property type="term" value="C:plasma membrane"/>
    <property type="evidence" value="ECO:0007669"/>
    <property type="project" value="UniProtKB-SubCell"/>
</dbReference>
<feature type="transmembrane region" description="Helical" evidence="17">
    <location>
        <begin position="454"/>
        <end position="473"/>
    </location>
</feature>
<dbReference type="PANTHER" id="PTHR32309:SF13">
    <property type="entry name" value="FERRIC ENTEROBACTIN TRANSPORT PROTEIN FEPE"/>
    <property type="match status" value="1"/>
</dbReference>
<dbReference type="InterPro" id="IPR050445">
    <property type="entry name" value="Bact_polysacc_biosynth/exp"/>
</dbReference>
<sequence length="747" mass="85619">MDNEFDNNIQEETHSIKDYFNLIRINIIPILLIGLTGLAVSVIYAFTARDIYTASTALKIQKPQAGGILSSPLLPEISDFGNDRFIANEIEILKSRRLRDIIASALIDSFNTVNNPDSFYVLLDHSFDLEDNGVKLKSKYDLMEMLDKVKIEQKRGLDIVEISVESPVPYEAQMIANCYAQSYEKLNLKYTRQQLSKVVAFLQKQRTKKYQELLVVEEKMKKFQVEGRIIALDDQAKALIDILSTFEAQRDATSLELSQAEENIKQYKEEMNKQNSSISKYIENYATEPRMRALQEEIARLEMERDVAMSDTTMSATRKELLVNKNRTIRDLRKQLNEQLKIYKESIYAASPAELKELSLKLLTEEVRYKSLQATYQNLNKIIDNYESKFNELPNRTIGFARYQRELNAYEKLYLLIEEKYQEALISEQSTPGNVLIIDEAQRPVKPSKPNRKLIVVIGLILGFGFGVGFAFVRDYFDNTVKTPEDIEKENINVLTWIPKIEGVETNKEFEFIIHEKSDSIYSEAFRVLRTRIQFSKLNNGGVKVIHITSSTPQEGKTTIAINVAGSFAQTNKRTIIVDCDLRKPRVHTVFKEQRFPGFTDYFLGHTDLESVIHKSKLPNLDFITCGTIPPNPSEILGSQQMVDLLARLKTKYDLIVLDSPPIIAVTDSEILSRIADTTILVAASGETEIELLKKSAELLQHDSDSFIGVVLNKFTFKSGYGSYYKYYYYYSNNKDAKKKKFFSKKT</sequence>
<evidence type="ECO:0000256" key="2">
    <source>
        <dbReference type="ARBA" id="ARBA00007316"/>
    </source>
</evidence>
<evidence type="ECO:0000256" key="3">
    <source>
        <dbReference type="ARBA" id="ARBA00008883"/>
    </source>
</evidence>
<dbReference type="Pfam" id="PF02706">
    <property type="entry name" value="Wzz"/>
    <property type="match status" value="1"/>
</dbReference>
<feature type="domain" description="Tyrosine-protein kinase G-rich" evidence="20">
    <location>
        <begin position="402"/>
        <end position="475"/>
    </location>
</feature>
<evidence type="ECO:0000256" key="14">
    <source>
        <dbReference type="ARBA" id="ARBA00023137"/>
    </source>
</evidence>
<comment type="catalytic activity">
    <reaction evidence="15">
        <text>L-tyrosyl-[protein] + ATP = O-phospho-L-tyrosyl-[protein] + ADP + H(+)</text>
        <dbReference type="Rhea" id="RHEA:10596"/>
        <dbReference type="Rhea" id="RHEA-COMP:10136"/>
        <dbReference type="Rhea" id="RHEA-COMP:20101"/>
        <dbReference type="ChEBI" id="CHEBI:15378"/>
        <dbReference type="ChEBI" id="CHEBI:30616"/>
        <dbReference type="ChEBI" id="CHEBI:46858"/>
        <dbReference type="ChEBI" id="CHEBI:61978"/>
        <dbReference type="ChEBI" id="CHEBI:456216"/>
        <dbReference type="EC" id="2.7.10.2"/>
    </reaction>
</comment>
<dbReference type="EMBL" id="UOGD01000338">
    <property type="protein sequence ID" value="VAX26426.1"/>
    <property type="molecule type" value="Genomic_DNA"/>
</dbReference>
<evidence type="ECO:0000256" key="8">
    <source>
        <dbReference type="ARBA" id="ARBA00022692"/>
    </source>
</evidence>
<keyword evidence="12 17" id="KW-1133">Transmembrane helix</keyword>
<evidence type="ECO:0000256" key="7">
    <source>
        <dbReference type="ARBA" id="ARBA00022679"/>
    </source>
</evidence>
<dbReference type="InterPro" id="IPR027417">
    <property type="entry name" value="P-loop_NTPase"/>
</dbReference>
<gene>
    <name evidence="21" type="ORF">MNBD_IGNAVI01-73</name>
</gene>
<protein>
    <recommendedName>
        <fullName evidence="4">non-specific protein-tyrosine kinase</fullName>
        <ecNumber evidence="4">2.7.10.2</ecNumber>
    </recommendedName>
</protein>
<evidence type="ECO:0000313" key="21">
    <source>
        <dbReference type="EMBL" id="VAX26426.1"/>
    </source>
</evidence>
<evidence type="ECO:0000256" key="5">
    <source>
        <dbReference type="ARBA" id="ARBA00022475"/>
    </source>
</evidence>
<dbReference type="GO" id="GO:0042802">
    <property type="term" value="F:identical protein binding"/>
    <property type="evidence" value="ECO:0007669"/>
    <property type="project" value="UniProtKB-ARBA"/>
</dbReference>
<accession>A0A3B1C7A9</accession>
<evidence type="ECO:0000256" key="9">
    <source>
        <dbReference type="ARBA" id="ARBA00022741"/>
    </source>
</evidence>
<dbReference type="GO" id="GO:0004715">
    <property type="term" value="F:non-membrane spanning protein tyrosine kinase activity"/>
    <property type="evidence" value="ECO:0007669"/>
    <property type="project" value="UniProtKB-EC"/>
</dbReference>
<feature type="transmembrane region" description="Helical" evidence="17">
    <location>
        <begin position="27"/>
        <end position="46"/>
    </location>
</feature>
<dbReference type="FunFam" id="3.40.50.300:FF:000527">
    <property type="entry name" value="Tyrosine-protein kinase etk"/>
    <property type="match status" value="1"/>
</dbReference>
<dbReference type="InterPro" id="IPR032807">
    <property type="entry name" value="GNVR"/>
</dbReference>
<evidence type="ECO:0000256" key="1">
    <source>
        <dbReference type="ARBA" id="ARBA00004429"/>
    </source>
</evidence>
<keyword evidence="11" id="KW-0067">ATP-binding</keyword>
<comment type="similarity">
    <text evidence="2">Belongs to the CpsD/CapB family.</text>
</comment>
<dbReference type="SUPFAM" id="SSF52540">
    <property type="entry name" value="P-loop containing nucleoside triphosphate hydrolases"/>
    <property type="match status" value="1"/>
</dbReference>
<keyword evidence="16" id="KW-0175">Coiled coil</keyword>
<keyword evidence="10 21" id="KW-0418">Kinase</keyword>
<feature type="domain" description="Polysaccharide chain length determinant N-terminal" evidence="18">
    <location>
        <begin position="16"/>
        <end position="104"/>
    </location>
</feature>
<keyword evidence="7 21" id="KW-0808">Transferase</keyword>
<comment type="subcellular location">
    <subcellularLocation>
        <location evidence="1">Cell inner membrane</location>
        <topology evidence="1">Multi-pass membrane protein</topology>
    </subcellularLocation>
</comment>
<evidence type="ECO:0000256" key="12">
    <source>
        <dbReference type="ARBA" id="ARBA00022989"/>
    </source>
</evidence>
<dbReference type="NCBIfam" id="TIGR01007">
    <property type="entry name" value="eps_fam"/>
    <property type="match status" value="1"/>
</dbReference>
<evidence type="ECO:0000256" key="13">
    <source>
        <dbReference type="ARBA" id="ARBA00023136"/>
    </source>
</evidence>
<dbReference type="Pfam" id="PF13614">
    <property type="entry name" value="AAA_31"/>
    <property type="match status" value="1"/>
</dbReference>
<dbReference type="InterPro" id="IPR005702">
    <property type="entry name" value="Wzc-like_C"/>
</dbReference>
<dbReference type="Gene3D" id="3.40.50.300">
    <property type="entry name" value="P-loop containing nucleotide triphosphate hydrolases"/>
    <property type="match status" value="1"/>
</dbReference>
<evidence type="ECO:0000256" key="15">
    <source>
        <dbReference type="ARBA" id="ARBA00051245"/>
    </source>
</evidence>
<dbReference type="GO" id="GO:0005524">
    <property type="term" value="F:ATP binding"/>
    <property type="evidence" value="ECO:0007669"/>
    <property type="project" value="UniProtKB-KW"/>
</dbReference>
<name>A0A3B1C7A9_9ZZZZ</name>
<evidence type="ECO:0000256" key="4">
    <source>
        <dbReference type="ARBA" id="ARBA00011903"/>
    </source>
</evidence>
<dbReference type="AlphaFoldDB" id="A0A3B1C7A9"/>
<dbReference type="InterPro" id="IPR025669">
    <property type="entry name" value="AAA_dom"/>
</dbReference>
<dbReference type="CDD" id="cd05387">
    <property type="entry name" value="BY-kinase"/>
    <property type="match status" value="1"/>
</dbReference>
<evidence type="ECO:0000259" key="18">
    <source>
        <dbReference type="Pfam" id="PF02706"/>
    </source>
</evidence>
<evidence type="ECO:0000256" key="16">
    <source>
        <dbReference type="SAM" id="Coils"/>
    </source>
</evidence>